<evidence type="ECO:0000313" key="1">
    <source>
        <dbReference type="EMBL" id="KAG8647140.1"/>
    </source>
</evidence>
<gene>
    <name evidence="1" type="ORF">MANES_09G058128v8</name>
</gene>
<evidence type="ECO:0000313" key="2">
    <source>
        <dbReference type="Proteomes" id="UP000091857"/>
    </source>
</evidence>
<sequence length="838" mass="94893">MGFSAIVSILSFAIILILSFSASSAYDVSYDERGIKIDGQRKLLISGSIHYPRSTPGMWPSLIKKSKEGGLNTIETYVFWNGHEPQPRQYDFSGNLDLVRFIKIIRDEGLYAILRIGPYVCAEWDYGGFPVWLHNLPGIALRTNNEVFKKEMQTFTAYIVELMKSEGLFASQGGPIILAQIENEYGNVQWAYGDDGKKYRDWCAQIAEDFRIGVPWIMCQQDDAPSPILSACNGYYCDQWNPRNSSNPKIWTENWSGWYMDWGNRIPRRTAEDLAFAVARFYQLGGSLQNYYMYHGGTNFGKTAGGPYITTSYDYDAPLDEYGNLRQPKWGHLKNLHETLMSIEEILLYGERTSMDYQDNKFVTIYAYQGKRSCFFASIDENKDQTLTFEGKDYFLPAWSVSILPDCYTEVYNTAKVNAQTSIMVKRPNEADDFEEPYDLVWQWKEEKIPRLNENGILKGNFNFLVSNVLMDQKRTTNGTSDYSWILTNYVHNASDPQWGNDKDIILHVHTDGHVVHAFVNGRFYGSQFAENGHFEFIFEKSIKLKQGNNAISLLGGTVGLANYGQFFDTVRVGIRGPVKMIARSKNGEPDVVNNISSYRWVYKTGLIGVDQGLHQFQPRYLHSWNTDKLQTNRPFIWYKTSFKAPLGSDPVVVDLLGLGKGVAWINGRSIGRYWPKYSASEEGCDIVCDYRGAYKPEKCNIGCGKPSQRYYHVPRDWLKGEDNQLVLFEELGGNPSLVSIQTVTVGTVCANAYEGHTLELACHAGSKFSDIKFASFGLPEGGCGHFRNGVCHSEKTLSVVQQACLGKERCVLQVNEDAFGSLRCNADTYRLAVEAVC</sequence>
<dbReference type="Proteomes" id="UP000091857">
    <property type="component" value="Chromosome 9"/>
</dbReference>
<proteinExistence type="predicted"/>
<dbReference type="EMBL" id="CM004395">
    <property type="protein sequence ID" value="KAG8647140.1"/>
    <property type="molecule type" value="Genomic_DNA"/>
</dbReference>
<comment type="caution">
    <text evidence="1">The sequence shown here is derived from an EMBL/GenBank/DDBJ whole genome shotgun (WGS) entry which is preliminary data.</text>
</comment>
<keyword evidence="2" id="KW-1185">Reference proteome</keyword>
<accession>A0ACB7H3U7</accession>
<reference evidence="2" key="1">
    <citation type="journal article" date="2016" name="Nat. Biotechnol.">
        <title>Sequencing wild and cultivated cassava and related species reveals extensive interspecific hybridization and genetic diversity.</title>
        <authorList>
            <person name="Bredeson J.V."/>
            <person name="Lyons J.B."/>
            <person name="Prochnik S.E."/>
            <person name="Wu G.A."/>
            <person name="Ha C.M."/>
            <person name="Edsinger-Gonzales E."/>
            <person name="Grimwood J."/>
            <person name="Schmutz J."/>
            <person name="Rabbi I.Y."/>
            <person name="Egesi C."/>
            <person name="Nauluvula P."/>
            <person name="Lebot V."/>
            <person name="Ndunguru J."/>
            <person name="Mkamilo G."/>
            <person name="Bart R.S."/>
            <person name="Setter T.L."/>
            <person name="Gleadow R.M."/>
            <person name="Kulakow P."/>
            <person name="Ferguson M.E."/>
            <person name="Rounsley S."/>
            <person name="Rokhsar D.S."/>
        </authorList>
    </citation>
    <scope>NUCLEOTIDE SEQUENCE [LARGE SCALE GENOMIC DNA]</scope>
    <source>
        <strain evidence="2">cv. AM560-2</strain>
    </source>
</reference>
<name>A0ACB7H3U7_MANES</name>
<protein>
    <submittedName>
        <fullName evidence="1">Uncharacterized protein</fullName>
    </submittedName>
</protein>
<organism evidence="1 2">
    <name type="scientific">Manihot esculenta</name>
    <name type="common">Cassava</name>
    <name type="synonym">Jatropha manihot</name>
    <dbReference type="NCBI Taxonomy" id="3983"/>
    <lineage>
        <taxon>Eukaryota</taxon>
        <taxon>Viridiplantae</taxon>
        <taxon>Streptophyta</taxon>
        <taxon>Embryophyta</taxon>
        <taxon>Tracheophyta</taxon>
        <taxon>Spermatophyta</taxon>
        <taxon>Magnoliopsida</taxon>
        <taxon>eudicotyledons</taxon>
        <taxon>Gunneridae</taxon>
        <taxon>Pentapetalae</taxon>
        <taxon>rosids</taxon>
        <taxon>fabids</taxon>
        <taxon>Malpighiales</taxon>
        <taxon>Euphorbiaceae</taxon>
        <taxon>Crotonoideae</taxon>
        <taxon>Manihoteae</taxon>
        <taxon>Manihot</taxon>
    </lineage>
</organism>